<dbReference type="SMART" id="SM00368">
    <property type="entry name" value="LRR_RI"/>
    <property type="match status" value="4"/>
</dbReference>
<evidence type="ECO:0000313" key="2">
    <source>
        <dbReference type="Proteomes" id="UP001652625"/>
    </source>
</evidence>
<dbReference type="Proteomes" id="UP001652625">
    <property type="component" value="Chromosome 07"/>
</dbReference>
<dbReference type="InterPro" id="IPR001611">
    <property type="entry name" value="Leu-rich_rpt"/>
</dbReference>
<dbReference type="PRINTS" id="PR02062">
    <property type="entry name" value="CENTROSOME78"/>
</dbReference>
<dbReference type="PANTHER" id="PTHR24110:SF3">
    <property type="entry name" value="CENTROSOMAL PROTEIN OF 78 KDA"/>
    <property type="match status" value="1"/>
</dbReference>
<evidence type="ECO:0000256" key="1">
    <source>
        <dbReference type="SAM" id="Coils"/>
    </source>
</evidence>
<gene>
    <name evidence="3" type="primary">LOC100207014</name>
</gene>
<evidence type="ECO:0000313" key="3">
    <source>
        <dbReference type="RefSeq" id="XP_065657178.1"/>
    </source>
</evidence>
<dbReference type="GeneID" id="100207014"/>
<dbReference type="RefSeq" id="XP_065657178.1">
    <property type="nucleotide sequence ID" value="XM_065801106.1"/>
</dbReference>
<dbReference type="InterPro" id="IPR026212">
    <property type="entry name" value="Cep78"/>
</dbReference>
<proteinExistence type="predicted"/>
<dbReference type="PANTHER" id="PTHR24110">
    <property type="entry name" value="CENTROSOMAL PROTEIN OF 78 KDA"/>
    <property type="match status" value="1"/>
</dbReference>
<dbReference type="InterPro" id="IPR032675">
    <property type="entry name" value="LRR_dom_sf"/>
</dbReference>
<name>A0ABM4C6F6_HYDVU</name>
<dbReference type="Gene3D" id="3.80.10.10">
    <property type="entry name" value="Ribonuclease Inhibitor"/>
    <property type="match status" value="2"/>
</dbReference>
<feature type="coiled-coil region" evidence="1">
    <location>
        <begin position="413"/>
        <end position="447"/>
    </location>
</feature>
<sequence length="502" mass="57474">MNQTQKRQQKEDFGFEYERLCAQFSCCPSSRVTANLKDYKLDFNGDRIGLKEWEPLLCSIKVNKSLKTISIKSVKQPTEGNKLVKKKVAAIRSKEITIKLARALKDCLVNSPCLECLVLQNIPFREQDIYILAKGFENSKSIKHLSFEKSKIGDTLFKVICKSIKNSQTLVSINVNGCGLTWKSAEDLASIIKYQATNRFGEAWQESLRYRKPNLDQMPGLRRISICNNNIGDCGARLFADALKDDLWLKALDLQQCGISSEGALVIQQAITFNKTLLVLDLRRNPQIDYGLLRSIIEQVMINARGEHIDYQWLSGRNCTETRQPKKSSNYSCQTKSFQNKITKKLLRDTKRTNYQSCYADANTSVHVNKINVKNSISSTFESISDGDNEKLMREKVKQEFYKEKCRKEKYLRLIAVAKSKQLEEEKKCLENEIVQLKMQLADAKAVKTSNTFDLPVKSLDDENVLESIEASFERFQQFLDMLKELGLGDLYSQLQKPEVIK</sequence>
<accession>A0ABM4C6F6</accession>
<dbReference type="SUPFAM" id="SSF52047">
    <property type="entry name" value="RNI-like"/>
    <property type="match status" value="1"/>
</dbReference>
<reference evidence="3" key="1">
    <citation type="submission" date="2025-08" db="UniProtKB">
        <authorList>
            <consortium name="RefSeq"/>
        </authorList>
    </citation>
    <scope>IDENTIFICATION</scope>
</reference>
<keyword evidence="2" id="KW-1185">Reference proteome</keyword>
<organism evidence="2 3">
    <name type="scientific">Hydra vulgaris</name>
    <name type="common">Hydra</name>
    <name type="synonym">Hydra attenuata</name>
    <dbReference type="NCBI Taxonomy" id="6087"/>
    <lineage>
        <taxon>Eukaryota</taxon>
        <taxon>Metazoa</taxon>
        <taxon>Cnidaria</taxon>
        <taxon>Hydrozoa</taxon>
        <taxon>Hydroidolina</taxon>
        <taxon>Anthoathecata</taxon>
        <taxon>Aplanulata</taxon>
        <taxon>Hydridae</taxon>
        <taxon>Hydra</taxon>
    </lineage>
</organism>
<keyword evidence="1" id="KW-0175">Coiled coil</keyword>
<dbReference type="Pfam" id="PF13516">
    <property type="entry name" value="LRR_6"/>
    <property type="match status" value="1"/>
</dbReference>
<protein>
    <submittedName>
        <fullName evidence="3">Centrosomal protein of 78 kDa isoform X2</fullName>
    </submittedName>
</protein>